<dbReference type="STRING" id="1314790.A0A1Y1YH61"/>
<organism evidence="10 11">
    <name type="scientific">Basidiobolus meristosporus CBS 931.73</name>
    <dbReference type="NCBI Taxonomy" id="1314790"/>
    <lineage>
        <taxon>Eukaryota</taxon>
        <taxon>Fungi</taxon>
        <taxon>Fungi incertae sedis</taxon>
        <taxon>Zoopagomycota</taxon>
        <taxon>Entomophthoromycotina</taxon>
        <taxon>Basidiobolomycetes</taxon>
        <taxon>Basidiobolales</taxon>
        <taxon>Basidiobolaceae</taxon>
        <taxon>Basidiobolus</taxon>
    </lineage>
</organism>
<comment type="caution">
    <text evidence="10">The sequence shown here is derived from an EMBL/GenBank/DDBJ whole genome shotgun (WGS) entry which is preliminary data.</text>
</comment>
<dbReference type="InterPro" id="IPR041885">
    <property type="entry name" value="MAN1_winged_helix_dom"/>
</dbReference>
<keyword evidence="3 8" id="KW-0812">Transmembrane</keyword>
<evidence type="ECO:0000256" key="8">
    <source>
        <dbReference type="SAM" id="Phobius"/>
    </source>
</evidence>
<evidence type="ECO:0000313" key="11">
    <source>
        <dbReference type="Proteomes" id="UP000193498"/>
    </source>
</evidence>
<dbReference type="PANTHER" id="PTHR47808:SF2">
    <property type="entry name" value="LEM DOMAIN-CONTAINING PROTEIN 2"/>
    <property type="match status" value="1"/>
</dbReference>
<keyword evidence="5 8" id="KW-0472">Membrane</keyword>
<dbReference type="InParanoid" id="A0A1Y1YH61"/>
<evidence type="ECO:0000256" key="4">
    <source>
        <dbReference type="ARBA" id="ARBA00022989"/>
    </source>
</evidence>
<dbReference type="Proteomes" id="UP000193498">
    <property type="component" value="Unassembled WGS sequence"/>
</dbReference>
<evidence type="ECO:0000313" key="10">
    <source>
        <dbReference type="EMBL" id="ORX97337.1"/>
    </source>
</evidence>
<evidence type="ECO:0000259" key="9">
    <source>
        <dbReference type="Pfam" id="PF09402"/>
    </source>
</evidence>
<dbReference type="Gene3D" id="1.10.10.1180">
    <property type="entry name" value="MAN1, winged-helix domain"/>
    <property type="match status" value="1"/>
</dbReference>
<dbReference type="GO" id="GO:0005783">
    <property type="term" value="C:endoplasmic reticulum"/>
    <property type="evidence" value="ECO:0007669"/>
    <property type="project" value="TreeGrafter"/>
</dbReference>
<dbReference type="PANTHER" id="PTHR47808">
    <property type="entry name" value="INNER NUCLEAR MEMBRANE PROTEIN HEH2-RELATED"/>
    <property type="match status" value="1"/>
</dbReference>
<evidence type="ECO:0000256" key="3">
    <source>
        <dbReference type="ARBA" id="ARBA00022692"/>
    </source>
</evidence>
<evidence type="ECO:0000256" key="2">
    <source>
        <dbReference type="ARBA" id="ARBA00022553"/>
    </source>
</evidence>
<dbReference type="InterPro" id="IPR018996">
    <property type="entry name" value="Man1/Src1-like_C"/>
</dbReference>
<sequence length="511" mass="57963">MTPNKQSSSTSPPKSRVKQTIEMFELLSSDGETSPPPKRKPHVRRKITKPIIQQNTDSISSEGESSPPPVPRVQTRINQGPKEIASTLSLQNELGGNLPEKEPAHTDLNASAEDTIFSDENVFQSGGETPKRIVKKYRRKPKIPTHTYSKEVLTAVSPPEVSIETQHQVVPSQYTDSFVDNNSILDEAEMYLASKYRHRRRKHHRQVYIEYQWGSFWVFLSICFMAFLLYLRIQHQRLGYCLPSDVDSATPMSLLFPRCTPCPIHGECQHKEFLGCEPSYLPKYTPLISFVNPLRVKCVPDSTRMAKVEAIVEMAQEILKSRAGMIQCQNQPSTHTGLAESELQQALMAKPMLQHLNLVDLWPSVVQGLTNRNDVSSDSSGELVFSSNEPEYSLGCQGIHAYIQPVLISAGLMVLGIYCTLQYNAYLAEKQMVHQLVRQVYRMLRVSANEVSVVQLRDYLVFDIPPKKRLLLWTKASQIVAQNPNVRTTRRKVNGDVSTFWKWVGKHNFVN</sequence>
<dbReference type="InterPro" id="IPR044780">
    <property type="entry name" value="Heh2/Src1"/>
</dbReference>
<evidence type="ECO:0000256" key="6">
    <source>
        <dbReference type="ARBA" id="ARBA00023242"/>
    </source>
</evidence>
<evidence type="ECO:0000256" key="5">
    <source>
        <dbReference type="ARBA" id="ARBA00023136"/>
    </source>
</evidence>
<proteinExistence type="predicted"/>
<dbReference type="FunCoup" id="A0A1Y1YH61">
    <property type="interactions" value="28"/>
</dbReference>
<dbReference type="GO" id="GO:0071763">
    <property type="term" value="P:nuclear membrane organization"/>
    <property type="evidence" value="ECO:0007669"/>
    <property type="project" value="TreeGrafter"/>
</dbReference>
<evidence type="ECO:0000256" key="1">
    <source>
        <dbReference type="ARBA" id="ARBA00004540"/>
    </source>
</evidence>
<dbReference type="OrthoDB" id="2503928at2759"/>
<keyword evidence="4 8" id="KW-1133">Transmembrane helix</keyword>
<comment type="subcellular location">
    <subcellularLocation>
        <location evidence="1">Nucleus inner membrane</location>
    </subcellularLocation>
</comment>
<feature type="compositionally biased region" description="Basic residues" evidence="7">
    <location>
        <begin position="37"/>
        <end position="48"/>
    </location>
</feature>
<evidence type="ECO:0000256" key="7">
    <source>
        <dbReference type="SAM" id="MobiDB-lite"/>
    </source>
</evidence>
<dbReference type="AlphaFoldDB" id="A0A1Y1YH61"/>
<name>A0A1Y1YH61_9FUNG</name>
<dbReference type="Pfam" id="PF09402">
    <property type="entry name" value="MSC"/>
    <property type="match status" value="1"/>
</dbReference>
<feature type="domain" description="Man1/Src1-like C-terminal" evidence="9">
    <location>
        <begin position="220"/>
        <end position="506"/>
    </location>
</feature>
<dbReference type="GO" id="GO:0005637">
    <property type="term" value="C:nuclear inner membrane"/>
    <property type="evidence" value="ECO:0007669"/>
    <property type="project" value="UniProtKB-SubCell"/>
</dbReference>
<feature type="region of interest" description="Disordered" evidence="7">
    <location>
        <begin position="25"/>
        <end position="72"/>
    </location>
</feature>
<reference evidence="10 11" key="1">
    <citation type="submission" date="2016-07" db="EMBL/GenBank/DDBJ databases">
        <title>Pervasive Adenine N6-methylation of Active Genes in Fungi.</title>
        <authorList>
            <consortium name="DOE Joint Genome Institute"/>
            <person name="Mondo S.J."/>
            <person name="Dannebaum R.O."/>
            <person name="Kuo R.C."/>
            <person name="Labutti K."/>
            <person name="Haridas S."/>
            <person name="Kuo A."/>
            <person name="Salamov A."/>
            <person name="Ahrendt S.R."/>
            <person name="Lipzen A."/>
            <person name="Sullivan W."/>
            <person name="Andreopoulos W.B."/>
            <person name="Clum A."/>
            <person name="Lindquist E."/>
            <person name="Daum C."/>
            <person name="Ramamoorthy G.K."/>
            <person name="Gryganskyi A."/>
            <person name="Culley D."/>
            <person name="Magnuson J.K."/>
            <person name="James T.Y."/>
            <person name="O'Malley M.A."/>
            <person name="Stajich J.E."/>
            <person name="Spatafora J.W."/>
            <person name="Visel A."/>
            <person name="Grigoriev I.V."/>
        </authorList>
    </citation>
    <scope>NUCLEOTIDE SEQUENCE [LARGE SCALE GENOMIC DNA]</scope>
    <source>
        <strain evidence="10 11">CBS 931.73</strain>
    </source>
</reference>
<protein>
    <recommendedName>
        <fullName evidence="9">Man1/Src1-like C-terminal domain-containing protein</fullName>
    </recommendedName>
</protein>
<dbReference type="GO" id="GO:0003682">
    <property type="term" value="F:chromatin binding"/>
    <property type="evidence" value="ECO:0007669"/>
    <property type="project" value="InterPro"/>
</dbReference>
<keyword evidence="6" id="KW-0539">Nucleus</keyword>
<dbReference type="GO" id="GO:0034399">
    <property type="term" value="C:nuclear periphery"/>
    <property type="evidence" value="ECO:0007669"/>
    <property type="project" value="TreeGrafter"/>
</dbReference>
<gene>
    <name evidence="10" type="ORF">K493DRAFT_15015</name>
</gene>
<accession>A0A1Y1YH61</accession>
<dbReference type="EMBL" id="MCFE01000135">
    <property type="protein sequence ID" value="ORX97337.1"/>
    <property type="molecule type" value="Genomic_DNA"/>
</dbReference>
<keyword evidence="2" id="KW-0597">Phosphoprotein</keyword>
<keyword evidence="11" id="KW-1185">Reference proteome</keyword>
<feature type="transmembrane region" description="Helical" evidence="8">
    <location>
        <begin position="207"/>
        <end position="231"/>
    </location>
</feature>